<evidence type="ECO:0000313" key="3">
    <source>
        <dbReference type="Proteomes" id="UP001305779"/>
    </source>
</evidence>
<feature type="compositionally biased region" description="Acidic residues" evidence="1">
    <location>
        <begin position="45"/>
        <end position="57"/>
    </location>
</feature>
<feature type="region of interest" description="Disordered" evidence="1">
    <location>
        <begin position="447"/>
        <end position="508"/>
    </location>
</feature>
<feature type="compositionally biased region" description="Low complexity" evidence="1">
    <location>
        <begin position="164"/>
        <end position="176"/>
    </location>
</feature>
<feature type="compositionally biased region" description="Basic and acidic residues" evidence="1">
    <location>
        <begin position="748"/>
        <end position="765"/>
    </location>
</feature>
<dbReference type="EMBL" id="JAXOVC010000001">
    <property type="protein sequence ID" value="KAK4507533.1"/>
    <property type="molecule type" value="Genomic_DNA"/>
</dbReference>
<reference evidence="2 3" key="1">
    <citation type="journal article" date="2023" name="G3 (Bethesda)">
        <title>A chromosome-level genome assembly of Zasmidium syzygii isolated from banana leaves.</title>
        <authorList>
            <person name="van Westerhoven A.C."/>
            <person name="Mehrabi R."/>
            <person name="Talebi R."/>
            <person name="Steentjes M.B.F."/>
            <person name="Corcolon B."/>
            <person name="Chong P.A."/>
            <person name="Kema G.H.J."/>
            <person name="Seidl M.F."/>
        </authorList>
    </citation>
    <scope>NUCLEOTIDE SEQUENCE [LARGE SCALE GENOMIC DNA]</scope>
    <source>
        <strain evidence="2 3">P124</strain>
    </source>
</reference>
<feature type="region of interest" description="Disordered" evidence="1">
    <location>
        <begin position="92"/>
        <end position="114"/>
    </location>
</feature>
<feature type="compositionally biased region" description="Polar residues" evidence="1">
    <location>
        <begin position="730"/>
        <end position="742"/>
    </location>
</feature>
<feature type="region of interest" description="Disordered" evidence="1">
    <location>
        <begin position="38"/>
        <end position="61"/>
    </location>
</feature>
<feature type="compositionally biased region" description="Basic residues" evidence="1">
    <location>
        <begin position="270"/>
        <end position="280"/>
    </location>
</feature>
<feature type="compositionally biased region" description="Polar residues" evidence="1">
    <location>
        <begin position="321"/>
        <end position="331"/>
    </location>
</feature>
<feature type="region of interest" description="Disordered" evidence="1">
    <location>
        <begin position="164"/>
        <end position="255"/>
    </location>
</feature>
<feature type="compositionally biased region" description="Polar residues" evidence="1">
    <location>
        <begin position="599"/>
        <end position="632"/>
    </location>
</feature>
<dbReference type="Proteomes" id="UP001305779">
    <property type="component" value="Unassembled WGS sequence"/>
</dbReference>
<feature type="compositionally biased region" description="Polar residues" evidence="1">
    <location>
        <begin position="293"/>
        <end position="312"/>
    </location>
</feature>
<feature type="compositionally biased region" description="Low complexity" evidence="1">
    <location>
        <begin position="98"/>
        <end position="113"/>
    </location>
</feature>
<keyword evidence="3" id="KW-1185">Reference proteome</keyword>
<feature type="region of interest" description="Disordered" evidence="1">
    <location>
        <begin position="648"/>
        <end position="840"/>
    </location>
</feature>
<name>A0ABR0F371_ZASCE</name>
<evidence type="ECO:0000313" key="2">
    <source>
        <dbReference type="EMBL" id="KAK4507533.1"/>
    </source>
</evidence>
<feature type="region of interest" description="Disordered" evidence="1">
    <location>
        <begin position="597"/>
        <end position="636"/>
    </location>
</feature>
<gene>
    <name evidence="2" type="ORF">PRZ48_001268</name>
</gene>
<feature type="compositionally biased region" description="Basic and acidic residues" evidence="1">
    <location>
        <begin position="476"/>
        <end position="489"/>
    </location>
</feature>
<comment type="caution">
    <text evidence="2">The sequence shown here is derived from an EMBL/GenBank/DDBJ whole genome shotgun (WGS) entry which is preliminary data.</text>
</comment>
<feature type="region of interest" description="Disordered" evidence="1">
    <location>
        <begin position="267"/>
        <end position="428"/>
    </location>
</feature>
<feature type="compositionally biased region" description="Low complexity" evidence="1">
    <location>
        <begin position="238"/>
        <end position="249"/>
    </location>
</feature>
<feature type="compositionally biased region" description="Polar residues" evidence="1">
    <location>
        <begin position="387"/>
        <end position="398"/>
    </location>
</feature>
<protein>
    <submittedName>
        <fullName evidence="2">Uncharacterized protein</fullName>
    </submittedName>
</protein>
<sequence length="840" mass="91975">MSTTLALRSWEATSYVPVEFKYIDATSAAFVLGKMESAEDGSNHEEEEFFDAEDEAVPSETRVGEALELAPHTCGPTTERPPLATTPELHALRHQQTRARSSSRSSLRSTTAADLRSKILEETKRELPNLPPIPSQYLAQLKQHHKGARPASVALFPPAAARAEPPALRRAASAAGARDRPAPKPLNTIHPGPRRHAIAIEASDAQPKQQGRPGTLSSREPVHLPAISRRARAKTVHTSSTPTSKTTTPILLPGTAVARDRMDFYESHRSSAHTHAKRRSLPPDVDIYDRRPSTSGNIYTRPSSRLNTNRSADLQRHMDQYKSSTTRSSYQLGDAASVSGQSSSGRARRYSVVPDRSPLSPTRLRERLHSPEVPQYGRRRPSFGAPMSNTTSNQLTTLESPEESPAEESEPKLSESTSAESQPEDNVWDELDELKLRIKELEMKDKVPTVSSAAASGDSSDRPRTATTAPTTIDSSPKHERKREPERKKATPTPPLETPSGANALSNIHPPLHTALAKAETLLNASLYRTLEAASNDALQLAAVTGSAGPQGTNFSAASIINGLTVSDRHVRRKVDSMCRNLTELCIALCEGKHEASEMVSSPTSMETARQESPTFRYSENHAPSRSASNARPMSRLDARRSSILGGNSLVPYESISPRGSVGDMSATEQEPLSAKSNPPQLRRVSRAPSGLRSRIQRQDDISGDEETNLRPPSRAMTDIGALRPRSRLATENRSPGAQRTPSLREILASKRNNDAAFEGNRETPRVSSIGSEHRRRRLFDQQSTPPVVEEEDGPDDYHTPSQPRRRVTSLGGQFNSRRSIGDIPGRTSSLHQQRHVITE</sequence>
<proteinExistence type="predicted"/>
<accession>A0ABR0F371</accession>
<evidence type="ECO:0000256" key="1">
    <source>
        <dbReference type="SAM" id="MobiDB-lite"/>
    </source>
</evidence>
<feature type="compositionally biased region" description="Polar residues" evidence="1">
    <location>
        <begin position="667"/>
        <end position="680"/>
    </location>
</feature>
<organism evidence="2 3">
    <name type="scientific">Zasmidium cellare</name>
    <name type="common">Wine cellar mold</name>
    <name type="synonym">Racodium cellare</name>
    <dbReference type="NCBI Taxonomy" id="395010"/>
    <lineage>
        <taxon>Eukaryota</taxon>
        <taxon>Fungi</taxon>
        <taxon>Dikarya</taxon>
        <taxon>Ascomycota</taxon>
        <taxon>Pezizomycotina</taxon>
        <taxon>Dothideomycetes</taxon>
        <taxon>Dothideomycetidae</taxon>
        <taxon>Mycosphaerellales</taxon>
        <taxon>Mycosphaerellaceae</taxon>
        <taxon>Zasmidium</taxon>
    </lineage>
</organism>